<comment type="caution">
    <text evidence="1">The sequence shown here is derived from an EMBL/GenBank/DDBJ whole genome shotgun (WGS) entry which is preliminary data.</text>
</comment>
<keyword evidence="2" id="KW-1185">Reference proteome</keyword>
<gene>
    <name evidence="1" type="ORF">GCM10007898_07040</name>
</gene>
<dbReference type="Proteomes" id="UP001156627">
    <property type="component" value="Unassembled WGS sequence"/>
</dbReference>
<sequence>MNIPRDAYPDARAFLSSIKRYPYVASMERAARITAGAKELRRCMTKGEVGASLGAPDYAEVSYGPKGPNARWLGSSWVFYISKRSDDVNLNDPRLEVFFDTANRAQWIVPAGIEGVNVLGAPNFVCPSSG</sequence>
<evidence type="ECO:0000313" key="1">
    <source>
        <dbReference type="EMBL" id="GLQ87138.1"/>
    </source>
</evidence>
<accession>A0ABQ5X6D7</accession>
<dbReference type="EMBL" id="BSOA01000003">
    <property type="protein sequence ID" value="GLQ87138.1"/>
    <property type="molecule type" value="Genomic_DNA"/>
</dbReference>
<reference evidence="2" key="1">
    <citation type="journal article" date="2019" name="Int. J. Syst. Evol. Microbiol.">
        <title>The Global Catalogue of Microorganisms (GCM) 10K type strain sequencing project: providing services to taxonomists for standard genome sequencing and annotation.</title>
        <authorList>
            <consortium name="The Broad Institute Genomics Platform"/>
            <consortium name="The Broad Institute Genome Sequencing Center for Infectious Disease"/>
            <person name="Wu L."/>
            <person name="Ma J."/>
        </authorList>
    </citation>
    <scope>NUCLEOTIDE SEQUENCE [LARGE SCALE GENOMIC DNA]</scope>
    <source>
        <strain evidence="2">NBRC 111981</strain>
    </source>
</reference>
<protein>
    <submittedName>
        <fullName evidence="1">Uncharacterized protein</fullName>
    </submittedName>
</protein>
<organism evidence="1 2">
    <name type="scientific">Dyella flagellata</name>
    <dbReference type="NCBI Taxonomy" id="1867833"/>
    <lineage>
        <taxon>Bacteria</taxon>
        <taxon>Pseudomonadati</taxon>
        <taxon>Pseudomonadota</taxon>
        <taxon>Gammaproteobacteria</taxon>
        <taxon>Lysobacterales</taxon>
        <taxon>Rhodanobacteraceae</taxon>
        <taxon>Dyella</taxon>
    </lineage>
</organism>
<name>A0ABQ5X6D7_9GAMM</name>
<proteinExistence type="predicted"/>
<evidence type="ECO:0000313" key="2">
    <source>
        <dbReference type="Proteomes" id="UP001156627"/>
    </source>
</evidence>